<dbReference type="AlphaFoldDB" id="A0A9P1J671"/>
<dbReference type="Gene3D" id="3.10.100.10">
    <property type="entry name" value="Mannose-Binding Protein A, subunit A"/>
    <property type="match status" value="2"/>
</dbReference>
<dbReference type="EMBL" id="CANHGI010000006">
    <property type="protein sequence ID" value="CAI5455654.1"/>
    <property type="molecule type" value="Genomic_DNA"/>
</dbReference>
<feature type="domain" description="C-type lectin" evidence="3">
    <location>
        <begin position="160"/>
        <end position="276"/>
    </location>
</feature>
<dbReference type="InterPro" id="IPR001304">
    <property type="entry name" value="C-type_lectin-like"/>
</dbReference>
<dbReference type="SUPFAM" id="SSF49854">
    <property type="entry name" value="Spermadhesin, CUB domain"/>
    <property type="match status" value="1"/>
</dbReference>
<dbReference type="InterPro" id="IPR050976">
    <property type="entry name" value="Snaclec"/>
</dbReference>
<evidence type="ECO:0000256" key="2">
    <source>
        <dbReference type="SAM" id="SignalP"/>
    </source>
</evidence>
<dbReference type="PANTHER" id="PTHR22991">
    <property type="entry name" value="PROTEIN CBG13490"/>
    <property type="match status" value="1"/>
</dbReference>
<evidence type="ECO:0000256" key="1">
    <source>
        <dbReference type="ARBA" id="ARBA00023157"/>
    </source>
</evidence>
<dbReference type="PROSITE" id="PS00615">
    <property type="entry name" value="C_TYPE_LECTIN_1"/>
    <property type="match status" value="1"/>
</dbReference>
<sequence>MLKLILLFIFINGLYAVICPIGYQTLNNKCIKYFSTPLKYWDAYNICKQNKGNLLTISNSIDNSAIAASFKNRTDTLWLGLQCESDRNPSSCHWNDKYNTSAANYNNFKNGYPLIGVGKCVNMFTSGSFAGKWLSEDCNSTSLNFICESNIKDIDCQFVMGGDCYIPSINPMNQNDAQKACQELDANLVSIHSPQENYFITSMIYNISIDYIRIGAVMNDNSKISWLDNTTFDYNNVGYQNLDYGKSFCLSLRRQTVESGEWISCYENSAFPFVCKRPLNNQTIVIDDCTLPHFYNGTGGFVSPNYPHSYVGTPKQQCQYFIHSGHIFSKAAIRFPIITLDDKASISLFNNFNDQVPFQVLTSTNSSNSWFKSATNSMKVIFNPCLENCDTVYSHLFIASFGYF</sequence>
<gene>
    <name evidence="4" type="ORF">CAMP_LOCUS18291</name>
</gene>
<proteinExistence type="predicted"/>
<accession>A0A9P1J671</accession>
<dbReference type="SMART" id="SM00034">
    <property type="entry name" value="CLECT"/>
    <property type="match status" value="2"/>
</dbReference>
<evidence type="ECO:0000259" key="3">
    <source>
        <dbReference type="PROSITE" id="PS50041"/>
    </source>
</evidence>
<dbReference type="Pfam" id="PF00059">
    <property type="entry name" value="Lectin_C"/>
    <property type="match status" value="2"/>
</dbReference>
<dbReference type="SUPFAM" id="SSF56436">
    <property type="entry name" value="C-type lectin-like"/>
    <property type="match status" value="2"/>
</dbReference>
<evidence type="ECO:0000313" key="4">
    <source>
        <dbReference type="EMBL" id="CAI5455654.1"/>
    </source>
</evidence>
<keyword evidence="2" id="KW-0732">Signal</keyword>
<feature type="signal peptide" evidence="2">
    <location>
        <begin position="1"/>
        <end position="16"/>
    </location>
</feature>
<dbReference type="CDD" id="cd00037">
    <property type="entry name" value="CLECT"/>
    <property type="match status" value="2"/>
</dbReference>
<dbReference type="InterPro" id="IPR016187">
    <property type="entry name" value="CTDL_fold"/>
</dbReference>
<name>A0A9P1J671_9PELO</name>
<feature type="domain" description="C-type lectin" evidence="3">
    <location>
        <begin position="26"/>
        <end position="139"/>
    </location>
</feature>
<dbReference type="OrthoDB" id="5877743at2759"/>
<organism evidence="4 5">
    <name type="scientific">Caenorhabditis angaria</name>
    <dbReference type="NCBI Taxonomy" id="860376"/>
    <lineage>
        <taxon>Eukaryota</taxon>
        <taxon>Metazoa</taxon>
        <taxon>Ecdysozoa</taxon>
        <taxon>Nematoda</taxon>
        <taxon>Chromadorea</taxon>
        <taxon>Rhabditida</taxon>
        <taxon>Rhabditina</taxon>
        <taxon>Rhabditomorpha</taxon>
        <taxon>Rhabditoidea</taxon>
        <taxon>Rhabditidae</taxon>
        <taxon>Peloderinae</taxon>
        <taxon>Caenorhabditis</taxon>
    </lineage>
</organism>
<dbReference type="InterPro" id="IPR035914">
    <property type="entry name" value="Sperma_CUB_dom_sf"/>
</dbReference>
<reference evidence="4" key="1">
    <citation type="submission" date="2022-11" db="EMBL/GenBank/DDBJ databases">
        <authorList>
            <person name="Kikuchi T."/>
        </authorList>
    </citation>
    <scope>NUCLEOTIDE SEQUENCE</scope>
    <source>
        <strain evidence="4">PS1010</strain>
    </source>
</reference>
<keyword evidence="1" id="KW-1015">Disulfide bond</keyword>
<protein>
    <recommendedName>
        <fullName evidence="3">C-type lectin domain-containing protein</fullName>
    </recommendedName>
</protein>
<keyword evidence="5" id="KW-1185">Reference proteome</keyword>
<comment type="caution">
    <text evidence="4">The sequence shown here is derived from an EMBL/GenBank/DDBJ whole genome shotgun (WGS) entry which is preliminary data.</text>
</comment>
<evidence type="ECO:0000313" key="5">
    <source>
        <dbReference type="Proteomes" id="UP001152747"/>
    </source>
</evidence>
<feature type="chain" id="PRO_5040439751" description="C-type lectin domain-containing protein" evidence="2">
    <location>
        <begin position="17"/>
        <end position="404"/>
    </location>
</feature>
<dbReference type="InterPro" id="IPR018378">
    <property type="entry name" value="C-type_lectin_CS"/>
</dbReference>
<dbReference type="Proteomes" id="UP001152747">
    <property type="component" value="Unassembled WGS sequence"/>
</dbReference>
<dbReference type="PANTHER" id="PTHR22991:SF41">
    <property type="entry name" value="CUB DOMAIN-CONTAINING PROTEIN-RELATED"/>
    <property type="match status" value="1"/>
</dbReference>
<dbReference type="InterPro" id="IPR016186">
    <property type="entry name" value="C-type_lectin-like/link_sf"/>
</dbReference>
<dbReference type="PROSITE" id="PS50041">
    <property type="entry name" value="C_TYPE_LECTIN_2"/>
    <property type="match status" value="2"/>
</dbReference>